<dbReference type="OrthoDB" id="10254877at2759"/>
<dbReference type="GO" id="GO:0050660">
    <property type="term" value="F:flavin adenine dinucleotide binding"/>
    <property type="evidence" value="ECO:0007669"/>
    <property type="project" value="InterPro"/>
</dbReference>
<evidence type="ECO:0000256" key="6">
    <source>
        <dbReference type="RuleBase" id="RU362125"/>
    </source>
</evidence>
<evidence type="ECO:0008006" key="11">
    <source>
        <dbReference type="Google" id="ProtNLM"/>
    </source>
</evidence>
<feature type="domain" description="Acyl-CoA oxidase/dehydrogenase middle" evidence="8">
    <location>
        <begin position="58"/>
        <end position="151"/>
    </location>
</feature>
<evidence type="ECO:0000256" key="1">
    <source>
        <dbReference type="ARBA" id="ARBA00001974"/>
    </source>
</evidence>
<organism evidence="9 10">
    <name type="scientific">Diplocarpon coronariae</name>
    <dbReference type="NCBI Taxonomy" id="2795749"/>
    <lineage>
        <taxon>Eukaryota</taxon>
        <taxon>Fungi</taxon>
        <taxon>Dikarya</taxon>
        <taxon>Ascomycota</taxon>
        <taxon>Pezizomycotina</taxon>
        <taxon>Leotiomycetes</taxon>
        <taxon>Helotiales</taxon>
        <taxon>Drepanopezizaceae</taxon>
        <taxon>Diplocarpon</taxon>
    </lineage>
</organism>
<dbReference type="AlphaFoldDB" id="A0A218YWL9"/>
<dbReference type="SUPFAM" id="SSF56645">
    <property type="entry name" value="Acyl-CoA dehydrogenase NM domain-like"/>
    <property type="match status" value="1"/>
</dbReference>
<dbReference type="Gene3D" id="1.10.540.10">
    <property type="entry name" value="Acyl-CoA dehydrogenase/oxidase, N-terminal domain"/>
    <property type="match status" value="1"/>
</dbReference>
<dbReference type="GO" id="GO:0005737">
    <property type="term" value="C:cytoplasm"/>
    <property type="evidence" value="ECO:0007669"/>
    <property type="project" value="TreeGrafter"/>
</dbReference>
<protein>
    <recommendedName>
        <fullName evidence="11">Acyl-CoA dehydrogenase</fullName>
    </recommendedName>
</protein>
<evidence type="ECO:0000313" key="10">
    <source>
        <dbReference type="Proteomes" id="UP000242519"/>
    </source>
</evidence>
<dbReference type="InterPro" id="IPR050741">
    <property type="entry name" value="Acyl-CoA_dehydrogenase"/>
</dbReference>
<dbReference type="Proteomes" id="UP000242519">
    <property type="component" value="Unassembled WGS sequence"/>
</dbReference>
<evidence type="ECO:0000259" key="8">
    <source>
        <dbReference type="Pfam" id="PF02770"/>
    </source>
</evidence>
<dbReference type="InterPro" id="IPR009100">
    <property type="entry name" value="AcylCoA_DH/oxidase_NM_dom_sf"/>
</dbReference>
<comment type="caution">
    <text evidence="9">The sequence shown here is derived from an EMBL/GenBank/DDBJ whole genome shotgun (WGS) entry which is preliminary data.</text>
</comment>
<accession>A0A218YWL9</accession>
<dbReference type="InterPro" id="IPR006091">
    <property type="entry name" value="Acyl-CoA_Oxase/DH_mid-dom"/>
</dbReference>
<sequence>MPAGTSPDEWDLQYSLVVNEEVLGGENSIGISPIIHFGTQVQKEWFLLSIASGSIRFCLGITEPDAGSEVAGIKTTGIRQGDNYLVNGSKKRITNAIWADYVTAAVRTGGPGASRVSVLIIPLKASGVSIRKMLNSGVGASGNTFVTFDDVLVPVEDLVHKENRGFEVMMSNFNVERNSVATQAIRLSRVCAEDAWKHACTRETFRMKLIENLIIRAKFVKMGRIIEPG</sequence>
<name>A0A218YWL9_9HELO</name>
<dbReference type="Gene3D" id="1.20.140.10">
    <property type="entry name" value="Butyryl-CoA Dehydrogenase, subunit A, domain 3"/>
    <property type="match status" value="1"/>
</dbReference>
<dbReference type="PANTHER" id="PTHR48083:SF17">
    <property type="entry name" value="ACYL-COA DEHYDROGENASE (AFU_ORTHOLOGUE AFUA_2G16630)-RELATED"/>
    <property type="match status" value="1"/>
</dbReference>
<gene>
    <name evidence="9" type="ORF">B2J93_5767</name>
</gene>
<dbReference type="EMBL" id="MZNU01000335">
    <property type="protein sequence ID" value="OWP00197.1"/>
    <property type="molecule type" value="Genomic_DNA"/>
</dbReference>
<dbReference type="InParanoid" id="A0A218YWL9"/>
<comment type="cofactor">
    <cofactor evidence="1 6">
        <name>FAD</name>
        <dbReference type="ChEBI" id="CHEBI:57692"/>
    </cofactor>
</comment>
<dbReference type="STRING" id="503106.A0A218YWL9"/>
<dbReference type="InterPro" id="IPR037069">
    <property type="entry name" value="AcylCoA_DH/ox_N_sf"/>
</dbReference>
<dbReference type="Gene3D" id="2.40.110.10">
    <property type="entry name" value="Butyryl-CoA Dehydrogenase, subunit A, domain 2"/>
    <property type="match status" value="1"/>
</dbReference>
<dbReference type="Pfam" id="PF02770">
    <property type="entry name" value="Acyl-CoA_dh_M"/>
    <property type="match status" value="1"/>
</dbReference>
<evidence type="ECO:0000313" key="9">
    <source>
        <dbReference type="EMBL" id="OWP00197.1"/>
    </source>
</evidence>
<evidence type="ECO:0000256" key="4">
    <source>
        <dbReference type="ARBA" id="ARBA00022827"/>
    </source>
</evidence>
<keyword evidence="5 6" id="KW-0560">Oxidoreductase</keyword>
<dbReference type="InterPro" id="IPR009075">
    <property type="entry name" value="AcylCo_DH/oxidase_C"/>
</dbReference>
<dbReference type="GO" id="GO:0003995">
    <property type="term" value="F:acyl-CoA dehydrogenase activity"/>
    <property type="evidence" value="ECO:0007669"/>
    <property type="project" value="TreeGrafter"/>
</dbReference>
<dbReference type="GO" id="GO:0033539">
    <property type="term" value="P:fatty acid beta-oxidation using acyl-CoA dehydrogenase"/>
    <property type="evidence" value="ECO:0007669"/>
    <property type="project" value="TreeGrafter"/>
</dbReference>
<proteinExistence type="inferred from homology"/>
<dbReference type="SUPFAM" id="SSF47203">
    <property type="entry name" value="Acyl-CoA dehydrogenase C-terminal domain-like"/>
    <property type="match status" value="1"/>
</dbReference>
<dbReference type="PANTHER" id="PTHR48083">
    <property type="entry name" value="MEDIUM-CHAIN SPECIFIC ACYL-COA DEHYDROGENASE, MITOCHONDRIAL-RELATED"/>
    <property type="match status" value="1"/>
</dbReference>
<evidence type="ECO:0000256" key="5">
    <source>
        <dbReference type="ARBA" id="ARBA00023002"/>
    </source>
</evidence>
<keyword evidence="10" id="KW-1185">Reference proteome</keyword>
<dbReference type="InterPro" id="IPR046373">
    <property type="entry name" value="Acyl-CoA_Oxase/DH_mid-dom_sf"/>
</dbReference>
<feature type="domain" description="Acyl-CoA dehydrogenase/oxidase C-terminal" evidence="7">
    <location>
        <begin position="163"/>
        <end position="226"/>
    </location>
</feature>
<keyword evidence="4 6" id="KW-0274">FAD</keyword>
<comment type="similarity">
    <text evidence="2 6">Belongs to the acyl-CoA dehydrogenase family.</text>
</comment>
<reference evidence="9 10" key="1">
    <citation type="submission" date="2017-04" db="EMBL/GenBank/DDBJ databases">
        <title>Draft genome sequence of Marssonina coronaria NL1: causal agent of apple blotch.</title>
        <authorList>
            <person name="Cheng Q."/>
        </authorList>
    </citation>
    <scope>NUCLEOTIDE SEQUENCE [LARGE SCALE GENOMIC DNA]</scope>
    <source>
        <strain evidence="9 10">NL1</strain>
    </source>
</reference>
<dbReference type="CDD" id="cd00567">
    <property type="entry name" value="ACAD"/>
    <property type="match status" value="1"/>
</dbReference>
<dbReference type="InterPro" id="IPR036250">
    <property type="entry name" value="AcylCo_DH-like_C"/>
</dbReference>
<evidence type="ECO:0000256" key="3">
    <source>
        <dbReference type="ARBA" id="ARBA00022630"/>
    </source>
</evidence>
<evidence type="ECO:0000256" key="2">
    <source>
        <dbReference type="ARBA" id="ARBA00009347"/>
    </source>
</evidence>
<evidence type="ECO:0000259" key="7">
    <source>
        <dbReference type="Pfam" id="PF00441"/>
    </source>
</evidence>
<dbReference type="Pfam" id="PF00441">
    <property type="entry name" value="Acyl-CoA_dh_1"/>
    <property type="match status" value="1"/>
</dbReference>
<keyword evidence="3 6" id="KW-0285">Flavoprotein</keyword>